<keyword evidence="5" id="KW-1185">Reference proteome</keyword>
<organism evidence="4 5">
    <name type="scientific">Apophysomyces ossiformis</name>
    <dbReference type="NCBI Taxonomy" id="679940"/>
    <lineage>
        <taxon>Eukaryota</taxon>
        <taxon>Fungi</taxon>
        <taxon>Fungi incertae sedis</taxon>
        <taxon>Mucoromycota</taxon>
        <taxon>Mucoromycotina</taxon>
        <taxon>Mucoromycetes</taxon>
        <taxon>Mucorales</taxon>
        <taxon>Mucorineae</taxon>
        <taxon>Mucoraceae</taxon>
        <taxon>Apophysomyces</taxon>
    </lineage>
</organism>
<evidence type="ECO:0000256" key="2">
    <source>
        <dbReference type="ARBA" id="ARBA00022448"/>
    </source>
</evidence>
<dbReference type="Pfam" id="PF04603">
    <property type="entry name" value="Mog1"/>
    <property type="match status" value="1"/>
</dbReference>
<proteinExistence type="inferred from homology"/>
<reference evidence="4" key="1">
    <citation type="submission" date="2020-01" db="EMBL/GenBank/DDBJ databases">
        <title>Genome Sequencing of Three Apophysomyces-Like Fungal Strains Confirms a Novel Fungal Genus in the Mucoromycota with divergent Burkholderia-like Endosymbiotic Bacteria.</title>
        <authorList>
            <person name="Stajich J.E."/>
            <person name="Macias A.M."/>
            <person name="Carter-House D."/>
            <person name="Lovett B."/>
            <person name="Kasson L.R."/>
            <person name="Berry K."/>
            <person name="Grigoriev I."/>
            <person name="Chang Y."/>
            <person name="Spatafora J."/>
            <person name="Kasson M.T."/>
        </authorList>
    </citation>
    <scope>NUCLEOTIDE SEQUENCE</scope>
    <source>
        <strain evidence="4">NRRL A-21654</strain>
    </source>
</reference>
<evidence type="ECO:0000256" key="3">
    <source>
        <dbReference type="ARBA" id="ARBA00022927"/>
    </source>
</evidence>
<dbReference type="OrthoDB" id="10255285at2759"/>
<keyword evidence="2" id="KW-0813">Transport</keyword>
<name>A0A8H7BW47_9FUNG</name>
<dbReference type="Proteomes" id="UP000605846">
    <property type="component" value="Unassembled WGS sequence"/>
</dbReference>
<dbReference type="InterPro" id="IPR007681">
    <property type="entry name" value="Mog1"/>
</dbReference>
<dbReference type="GO" id="GO:0005634">
    <property type="term" value="C:nucleus"/>
    <property type="evidence" value="ECO:0007669"/>
    <property type="project" value="TreeGrafter"/>
</dbReference>
<evidence type="ECO:0000313" key="4">
    <source>
        <dbReference type="EMBL" id="KAF7728614.1"/>
    </source>
</evidence>
<dbReference type="EMBL" id="JABAYA010000034">
    <property type="protein sequence ID" value="KAF7728614.1"/>
    <property type="molecule type" value="Genomic_DNA"/>
</dbReference>
<dbReference type="GO" id="GO:0006606">
    <property type="term" value="P:protein import into nucleus"/>
    <property type="evidence" value="ECO:0007669"/>
    <property type="project" value="TreeGrafter"/>
</dbReference>
<dbReference type="AlphaFoldDB" id="A0A8H7BW47"/>
<dbReference type="GO" id="GO:0005085">
    <property type="term" value="F:guanyl-nucleotide exchange factor activity"/>
    <property type="evidence" value="ECO:0007669"/>
    <property type="project" value="TreeGrafter"/>
</dbReference>
<comment type="similarity">
    <text evidence="1">Belongs to the MOG1 family.</text>
</comment>
<dbReference type="SUPFAM" id="SSF55724">
    <property type="entry name" value="Mog1p/PsbP-like"/>
    <property type="match status" value="1"/>
</dbReference>
<accession>A0A8H7BW47</accession>
<dbReference type="PANTHER" id="PTHR15837:SF0">
    <property type="entry name" value="RAN GUANINE NUCLEOTIDE RELEASE FACTOR"/>
    <property type="match status" value="1"/>
</dbReference>
<evidence type="ECO:0000256" key="1">
    <source>
        <dbReference type="ARBA" id="ARBA00010307"/>
    </source>
</evidence>
<sequence length="187" mass="20424">MESRELFGGAIVAPINPTFVDASQFRQIPDNQEVFLDMQTQQSLIVELLEAVDAQNEDIARYHFEQVASDNEAVEYKVNTVQSVPTETATPCLPADITSVYVLQGTQQVAKFNEDKHQAYNVVQIWLAVVRLATVATDLVVTINAPVAVAPGSSESMAASLTELAVVEQEITGLLRGLTIKDWSLFG</sequence>
<dbReference type="GO" id="GO:0031267">
    <property type="term" value="F:small GTPase binding"/>
    <property type="evidence" value="ECO:0007669"/>
    <property type="project" value="TreeGrafter"/>
</dbReference>
<dbReference type="InterPro" id="IPR016123">
    <property type="entry name" value="Mog1/PsbP_a/b/a-sand"/>
</dbReference>
<gene>
    <name evidence="4" type="ORF">EC973_005841</name>
</gene>
<keyword evidence="3" id="KW-0653">Protein transport</keyword>
<comment type="caution">
    <text evidence="4">The sequence shown here is derived from an EMBL/GenBank/DDBJ whole genome shotgun (WGS) entry which is preliminary data.</text>
</comment>
<evidence type="ECO:0000313" key="5">
    <source>
        <dbReference type="Proteomes" id="UP000605846"/>
    </source>
</evidence>
<dbReference type="PANTHER" id="PTHR15837">
    <property type="entry name" value="RAN GUANINE NUCLEOTIDE RELEASE FACTOR"/>
    <property type="match status" value="1"/>
</dbReference>
<evidence type="ECO:0008006" key="6">
    <source>
        <dbReference type="Google" id="ProtNLM"/>
    </source>
</evidence>
<dbReference type="Gene3D" id="3.40.1000.10">
    <property type="entry name" value="Mog1/PsbP, alpha/beta/alpha sandwich"/>
    <property type="match status" value="1"/>
</dbReference>
<protein>
    <recommendedName>
        <fullName evidence="6">Ran guanine nucleotide release factor</fullName>
    </recommendedName>
</protein>